<dbReference type="GO" id="GO:0034220">
    <property type="term" value="P:monoatomic ion transmembrane transport"/>
    <property type="evidence" value="ECO:0007669"/>
    <property type="project" value="InterPro"/>
</dbReference>
<dbReference type="PRINTS" id="PR00183">
    <property type="entry name" value="ECOLIPORIN"/>
</dbReference>
<dbReference type="SUPFAM" id="SSF56935">
    <property type="entry name" value="Porins"/>
    <property type="match status" value="1"/>
</dbReference>
<evidence type="ECO:0000256" key="2">
    <source>
        <dbReference type="ARBA" id="ARBA00007539"/>
    </source>
</evidence>
<dbReference type="CDD" id="cd00342">
    <property type="entry name" value="gram_neg_porins"/>
    <property type="match status" value="1"/>
</dbReference>
<comment type="subcellular location">
    <subcellularLocation>
        <location evidence="1">Cell outer membrane</location>
        <topology evidence="1">Multi-pass membrane protein</topology>
    </subcellularLocation>
</comment>
<comment type="similarity">
    <text evidence="2">Belongs to the Gram-negative porin family.</text>
</comment>
<keyword evidence="3 5" id="KW-0732">Signal</keyword>
<protein>
    <submittedName>
        <fullName evidence="7">Porin</fullName>
    </submittedName>
</protein>
<sequence>MNKNILALAVAAAAFSGAVSAAQVYSDDASTLNIGGRIEARGNGVVGHDNFNDDSRVRVNIAGQTQINDDLYGLGFFEREFKSDKSDDENRYIYAGIGSKTYGQLVYGKTDGSLGMITDFTDIMEYFGNEAGGKINAADRPEDSLAYLGQFGGLTVRANYVFDADGTSFNKHNDKNEPTTFDSSDNSGFSVGSVYNLNNGLAFGLGYGEQKQQEKNLTAKQGFASVSYTSGDFYVAGLYQNARNIGYQYGYNDTKHSNEYQGYELATAYTINKLVLRSTYNYMENMDSNAKMTNSLAFDGSYFFTPNFRTYAGYKVNLLDKNDVKKMDEINQAADDQFVLGARYDF</sequence>
<keyword evidence="4" id="KW-0472">Membrane</keyword>
<dbReference type="Gene3D" id="2.40.160.10">
    <property type="entry name" value="Porin"/>
    <property type="match status" value="1"/>
</dbReference>
<comment type="caution">
    <text evidence="7">The sequence shown here is derived from an EMBL/GenBank/DDBJ whole genome shotgun (WGS) entry which is preliminary data.</text>
</comment>
<dbReference type="GO" id="GO:0015288">
    <property type="term" value="F:porin activity"/>
    <property type="evidence" value="ECO:0007669"/>
    <property type="project" value="InterPro"/>
</dbReference>
<dbReference type="InterPro" id="IPR023614">
    <property type="entry name" value="Porin_dom_sf"/>
</dbReference>
<dbReference type="EMBL" id="JABXOR010000955">
    <property type="protein sequence ID" value="NVP01561.1"/>
    <property type="molecule type" value="Genomic_DNA"/>
</dbReference>
<evidence type="ECO:0000256" key="5">
    <source>
        <dbReference type="SAM" id="SignalP"/>
    </source>
</evidence>
<name>A0A850R3G1_PHODD</name>
<feature type="domain" description="Porin" evidence="6">
    <location>
        <begin position="8"/>
        <end position="316"/>
    </location>
</feature>
<gene>
    <name evidence="7" type="ORF">HWA77_15210</name>
</gene>
<evidence type="ECO:0000256" key="1">
    <source>
        <dbReference type="ARBA" id="ARBA00004571"/>
    </source>
</evidence>
<dbReference type="InterPro" id="IPR001897">
    <property type="entry name" value="Porin_gammaproteobac"/>
</dbReference>
<proteinExistence type="inferred from homology"/>
<dbReference type="PANTHER" id="PTHR34501">
    <property type="entry name" value="PROTEIN YDDL-RELATED"/>
    <property type="match status" value="1"/>
</dbReference>
<evidence type="ECO:0000256" key="4">
    <source>
        <dbReference type="ARBA" id="ARBA00023136"/>
    </source>
</evidence>
<dbReference type="AlphaFoldDB" id="A0A850R3G1"/>
<dbReference type="Proteomes" id="UP000533429">
    <property type="component" value="Unassembled WGS sequence"/>
</dbReference>
<evidence type="ECO:0000259" key="6">
    <source>
        <dbReference type="Pfam" id="PF13609"/>
    </source>
</evidence>
<dbReference type="PANTHER" id="PTHR34501:SF2">
    <property type="entry name" value="OUTER MEMBRANE PORIN F-RELATED"/>
    <property type="match status" value="1"/>
</dbReference>
<dbReference type="GO" id="GO:0009279">
    <property type="term" value="C:cell outer membrane"/>
    <property type="evidence" value="ECO:0007669"/>
    <property type="project" value="UniProtKB-SubCell"/>
</dbReference>
<evidence type="ECO:0000313" key="7">
    <source>
        <dbReference type="EMBL" id="NVP01561.1"/>
    </source>
</evidence>
<reference evidence="7 8" key="1">
    <citation type="submission" date="2020-06" db="EMBL/GenBank/DDBJ databases">
        <title>Photobacterium damselae subsp. damselae comparative genomics.</title>
        <authorList>
            <person name="Osorio C.R."/>
        </authorList>
    </citation>
    <scope>NUCLEOTIDE SEQUENCE [LARGE SCALE GENOMIC DNA]</scope>
    <source>
        <strain evidence="7 8">TW250/03</strain>
    </source>
</reference>
<accession>A0A850R3G1</accession>
<dbReference type="InterPro" id="IPR033900">
    <property type="entry name" value="Gram_neg_porin_domain"/>
</dbReference>
<feature type="chain" id="PRO_5032974289" evidence="5">
    <location>
        <begin position="22"/>
        <end position="346"/>
    </location>
</feature>
<evidence type="ECO:0000256" key="3">
    <source>
        <dbReference type="ARBA" id="ARBA00022729"/>
    </source>
</evidence>
<evidence type="ECO:0000313" key="8">
    <source>
        <dbReference type="Proteomes" id="UP000533429"/>
    </source>
</evidence>
<dbReference type="InterPro" id="IPR050298">
    <property type="entry name" value="Gram-neg_bact_OMP"/>
</dbReference>
<organism evidence="7 8">
    <name type="scientific">Photobacterium damselae subsp. damselae</name>
    <name type="common">Listonella damsela</name>
    <dbReference type="NCBI Taxonomy" id="85581"/>
    <lineage>
        <taxon>Bacteria</taxon>
        <taxon>Pseudomonadati</taxon>
        <taxon>Pseudomonadota</taxon>
        <taxon>Gammaproteobacteria</taxon>
        <taxon>Vibrionales</taxon>
        <taxon>Vibrionaceae</taxon>
        <taxon>Photobacterium</taxon>
    </lineage>
</organism>
<dbReference type="Pfam" id="PF13609">
    <property type="entry name" value="Porin_4"/>
    <property type="match status" value="1"/>
</dbReference>
<feature type="signal peptide" evidence="5">
    <location>
        <begin position="1"/>
        <end position="21"/>
    </location>
</feature>